<evidence type="ECO:0000259" key="3">
    <source>
        <dbReference type="Pfam" id="PF01055"/>
    </source>
</evidence>
<feature type="domain" description="Glycosyl hydrolase family 31 C-terminal" evidence="5">
    <location>
        <begin position="601"/>
        <end position="686"/>
    </location>
</feature>
<dbReference type="InterPro" id="IPR011013">
    <property type="entry name" value="Gal_mutarotase_sf_dom"/>
</dbReference>
<dbReference type="InterPro" id="IPR025887">
    <property type="entry name" value="Glyco_hydro_31_N_dom"/>
</dbReference>
<dbReference type="Gene3D" id="3.20.20.80">
    <property type="entry name" value="Glycosidases"/>
    <property type="match status" value="1"/>
</dbReference>
<reference evidence="6 7" key="1">
    <citation type="submission" date="2020-08" db="EMBL/GenBank/DDBJ databases">
        <title>Sequencing the genomes of 1000 actinobacteria strains.</title>
        <authorList>
            <person name="Klenk H.-P."/>
        </authorList>
    </citation>
    <scope>NUCLEOTIDE SEQUENCE [LARGE SCALE GENOMIC DNA]</scope>
    <source>
        <strain evidence="6 7">DSM 45362</strain>
    </source>
</reference>
<gene>
    <name evidence="6" type="ORF">F4553_005141</name>
</gene>
<dbReference type="EC" id="3.2.1.177" evidence="6"/>
<dbReference type="Proteomes" id="UP000587527">
    <property type="component" value="Unassembled WGS sequence"/>
</dbReference>
<evidence type="ECO:0000313" key="6">
    <source>
        <dbReference type="EMBL" id="MBB5871762.1"/>
    </source>
</evidence>
<feature type="domain" description="Glycoside hydrolase family 31 TIM barrel" evidence="3">
    <location>
        <begin position="281"/>
        <end position="593"/>
    </location>
</feature>
<proteinExistence type="inferred from homology"/>
<evidence type="ECO:0000313" key="7">
    <source>
        <dbReference type="Proteomes" id="UP000587527"/>
    </source>
</evidence>
<dbReference type="CDD" id="cd14752">
    <property type="entry name" value="GH31_N"/>
    <property type="match status" value="1"/>
</dbReference>
<organism evidence="6 7">
    <name type="scientific">Allocatelliglobosispora scoriae</name>
    <dbReference type="NCBI Taxonomy" id="643052"/>
    <lineage>
        <taxon>Bacteria</taxon>
        <taxon>Bacillati</taxon>
        <taxon>Actinomycetota</taxon>
        <taxon>Actinomycetes</taxon>
        <taxon>Micromonosporales</taxon>
        <taxon>Micromonosporaceae</taxon>
        <taxon>Allocatelliglobosispora</taxon>
    </lineage>
</organism>
<protein>
    <submittedName>
        <fullName evidence="6">Alpha-D-xyloside xylohydrolase</fullName>
        <ecNumber evidence="6">3.2.1.177</ecNumber>
    </submittedName>
</protein>
<dbReference type="Pfam" id="PF21365">
    <property type="entry name" value="Glyco_hydro_31_3rd"/>
    <property type="match status" value="1"/>
</dbReference>
<dbReference type="GO" id="GO:0005975">
    <property type="term" value="P:carbohydrate metabolic process"/>
    <property type="evidence" value="ECO:0007669"/>
    <property type="project" value="InterPro"/>
</dbReference>
<dbReference type="Pfam" id="PF13802">
    <property type="entry name" value="Gal_mutarotas_2"/>
    <property type="match status" value="1"/>
</dbReference>
<keyword evidence="2 6" id="KW-0378">Hydrolase</keyword>
<dbReference type="EMBL" id="JACHMN010000002">
    <property type="protein sequence ID" value="MBB5871762.1"/>
    <property type="molecule type" value="Genomic_DNA"/>
</dbReference>
<dbReference type="GO" id="GO:0061634">
    <property type="term" value="F:alpha-D-xyloside xylohydrolase"/>
    <property type="evidence" value="ECO:0007669"/>
    <property type="project" value="UniProtKB-EC"/>
</dbReference>
<name>A0A841BY96_9ACTN</name>
<dbReference type="InterPro" id="IPR000322">
    <property type="entry name" value="Glyco_hydro_31_TIM"/>
</dbReference>
<evidence type="ECO:0000256" key="2">
    <source>
        <dbReference type="RuleBase" id="RU361185"/>
    </source>
</evidence>
<dbReference type="RefSeq" id="WP_184840035.1">
    <property type="nucleotide sequence ID" value="NZ_JACHMN010000002.1"/>
</dbReference>
<dbReference type="InterPro" id="IPR013780">
    <property type="entry name" value="Glyco_hydro_b"/>
</dbReference>
<dbReference type="Gene3D" id="2.60.40.1180">
    <property type="entry name" value="Golgi alpha-mannosidase II"/>
    <property type="match status" value="1"/>
</dbReference>
<keyword evidence="2 6" id="KW-0326">Glycosidase</keyword>
<dbReference type="CDD" id="cd06593">
    <property type="entry name" value="GH31_xylosidase_YicI"/>
    <property type="match status" value="1"/>
</dbReference>
<keyword evidence="7" id="KW-1185">Reference proteome</keyword>
<dbReference type="Pfam" id="PF01055">
    <property type="entry name" value="Glyco_hydro_31_2nd"/>
    <property type="match status" value="1"/>
</dbReference>
<comment type="caution">
    <text evidence="6">The sequence shown here is derived from an EMBL/GenBank/DDBJ whole genome shotgun (WGS) entry which is preliminary data.</text>
</comment>
<evidence type="ECO:0000259" key="4">
    <source>
        <dbReference type="Pfam" id="PF13802"/>
    </source>
</evidence>
<dbReference type="InterPro" id="IPR017853">
    <property type="entry name" value="GH"/>
</dbReference>
<evidence type="ECO:0000259" key="5">
    <source>
        <dbReference type="Pfam" id="PF21365"/>
    </source>
</evidence>
<sequence length="777" mass="84609">MPYRPPLVAHEYFSADPPELPRRAHGEPGPQTITQAVLASADGAGITCKAETESGAVLFVQLTAAGEGILRCRLSADPQARTRSARLLPLTRPDESARAEVTVTETGAIVTTGALTAHVTLAPWSVRYADTATGRTLLETDPGVVDISGRMRTAPFGCSVVDGEIVAFHETFTFPADEVLVGTGERFLPLDLRGQRPVMWNFDAFGSESDRAYKNVPFYQSSRGYGLLVDSGMPVEFDFGAATQSVTQIVAPDDVLDYYVLAGPGPLDVLDRFDRLTGRPVPPPKWAFGSWISSGFFIDNQQRVMERARTIREHGIPCDVLHLDTYWQPAGRWSELRWDADNFPDPEAMLAELTAMGFRVCVWMNSYLSVHSDRFTEAAEKGYLLKRDDGSTYVADSWHGGFPEGGIVDFTNPDATAWFQDLLRPIARQGVAVFKTDFAEGVPADSVAFNGMTGVELHNVYSLLFNDAVAAVTREVHGHSMVWGRSSYLGGQRHAAQWGGDTMCSYPAMASTMNGGLAHGLSGVPFWSHDTGGFTGRPSDDLYLRWAQFGAFSPLLRFHGTTSREPWVFPDVEPAVIETLKLRYRLLPYLYTLALRAGETGEPIIRAMPVDSPGDPLAWQVQHQYRFGPDLLVAPMISQTQRRSVYLPEGEWIDWWTGTVHTGPAMLSVAPPLDQVPLFARAGSLIPTVEPTAHIADGPWPAITLLSFGSVSARSGGNLATCEIRDDNGSSNVTAERVGNVLTVTVDGPAAIAGVVTPHAPGSVTVVINHQAQEHRQ</sequence>
<dbReference type="GO" id="GO:0030246">
    <property type="term" value="F:carbohydrate binding"/>
    <property type="evidence" value="ECO:0007669"/>
    <property type="project" value="InterPro"/>
</dbReference>
<dbReference type="PANTHER" id="PTHR22762:SF144">
    <property type="entry name" value="ALPHA-XYLOSIDASE"/>
    <property type="match status" value="1"/>
</dbReference>
<dbReference type="AlphaFoldDB" id="A0A841BY96"/>
<accession>A0A841BY96</accession>
<dbReference type="PANTHER" id="PTHR22762">
    <property type="entry name" value="ALPHA-GLUCOSIDASE"/>
    <property type="match status" value="1"/>
</dbReference>
<dbReference type="InterPro" id="IPR048395">
    <property type="entry name" value="Glyco_hydro_31_C"/>
</dbReference>
<dbReference type="SUPFAM" id="SSF51011">
    <property type="entry name" value="Glycosyl hydrolase domain"/>
    <property type="match status" value="1"/>
</dbReference>
<dbReference type="SUPFAM" id="SSF74650">
    <property type="entry name" value="Galactose mutarotase-like"/>
    <property type="match status" value="1"/>
</dbReference>
<dbReference type="SUPFAM" id="SSF51445">
    <property type="entry name" value="(Trans)glycosidases"/>
    <property type="match status" value="1"/>
</dbReference>
<feature type="domain" description="Glycoside hydrolase family 31 N-terminal" evidence="4">
    <location>
        <begin position="60"/>
        <end position="238"/>
    </location>
</feature>
<dbReference type="Gene3D" id="2.60.40.1760">
    <property type="entry name" value="glycosyl hydrolase (family 31)"/>
    <property type="match status" value="1"/>
</dbReference>
<comment type="similarity">
    <text evidence="1 2">Belongs to the glycosyl hydrolase 31 family.</text>
</comment>
<evidence type="ECO:0000256" key="1">
    <source>
        <dbReference type="ARBA" id="ARBA00007806"/>
    </source>
</evidence>